<evidence type="ECO:0000259" key="9">
    <source>
        <dbReference type="Pfam" id="PF13303"/>
    </source>
</evidence>
<evidence type="ECO:0000256" key="7">
    <source>
        <dbReference type="ARBA" id="ARBA00023136"/>
    </source>
</evidence>
<evidence type="ECO:0000256" key="3">
    <source>
        <dbReference type="ARBA" id="ARBA00022475"/>
    </source>
</evidence>
<evidence type="ECO:0000313" key="11">
    <source>
        <dbReference type="Proteomes" id="UP001596250"/>
    </source>
</evidence>
<dbReference type="EMBL" id="JBHSQV010000143">
    <property type="protein sequence ID" value="MFC5986938.1"/>
    <property type="molecule type" value="Genomic_DNA"/>
</dbReference>
<feature type="transmembrane region" description="Helical" evidence="8">
    <location>
        <begin position="50"/>
        <end position="74"/>
    </location>
</feature>
<keyword evidence="11" id="KW-1185">Reference proteome</keyword>
<feature type="transmembrane region" description="Helical" evidence="8">
    <location>
        <begin position="121"/>
        <end position="145"/>
    </location>
</feature>
<name>A0ABW1IQ16_9BACL</name>
<keyword evidence="2" id="KW-0813">Transport</keyword>
<comment type="caution">
    <text evidence="10">The sequence shown here is derived from an EMBL/GenBank/DDBJ whole genome shotgun (WGS) entry which is preliminary data.</text>
</comment>
<evidence type="ECO:0000256" key="5">
    <source>
        <dbReference type="ARBA" id="ARBA00022692"/>
    </source>
</evidence>
<evidence type="ECO:0000256" key="4">
    <source>
        <dbReference type="ARBA" id="ARBA00022597"/>
    </source>
</evidence>
<gene>
    <name evidence="10" type="ORF">ACFPXP_10980</name>
</gene>
<proteinExistence type="predicted"/>
<protein>
    <submittedName>
        <fullName evidence="10">PTS transporter subunit IIC</fullName>
    </submittedName>
</protein>
<keyword evidence="5 8" id="KW-0812">Transmembrane</keyword>
<evidence type="ECO:0000256" key="1">
    <source>
        <dbReference type="ARBA" id="ARBA00004651"/>
    </source>
</evidence>
<comment type="subcellular location">
    <subcellularLocation>
        <location evidence="1">Cell membrane</location>
        <topology evidence="1">Multi-pass membrane protein</topology>
    </subcellularLocation>
</comment>
<dbReference type="RefSeq" id="WP_379894247.1">
    <property type="nucleotide sequence ID" value="NZ_CBCSCT010000064.1"/>
</dbReference>
<keyword evidence="6 8" id="KW-1133">Transmembrane helix</keyword>
<organism evidence="10 11">
    <name type="scientific">Marinicrinis lubricantis</name>
    <dbReference type="NCBI Taxonomy" id="2086470"/>
    <lineage>
        <taxon>Bacteria</taxon>
        <taxon>Bacillati</taxon>
        <taxon>Bacillota</taxon>
        <taxon>Bacilli</taxon>
        <taxon>Bacillales</taxon>
        <taxon>Paenibacillaceae</taxon>
    </lineage>
</organism>
<evidence type="ECO:0000313" key="10">
    <source>
        <dbReference type="EMBL" id="MFC5986938.1"/>
    </source>
</evidence>
<dbReference type="Pfam" id="PF13303">
    <property type="entry name" value="PTS_EIIC_2"/>
    <property type="match status" value="1"/>
</dbReference>
<reference evidence="11" key="1">
    <citation type="journal article" date="2019" name="Int. J. Syst. Evol. Microbiol.">
        <title>The Global Catalogue of Microorganisms (GCM) 10K type strain sequencing project: providing services to taxonomists for standard genome sequencing and annotation.</title>
        <authorList>
            <consortium name="The Broad Institute Genomics Platform"/>
            <consortium name="The Broad Institute Genome Sequencing Center for Infectious Disease"/>
            <person name="Wu L."/>
            <person name="Ma J."/>
        </authorList>
    </citation>
    <scope>NUCLEOTIDE SEQUENCE [LARGE SCALE GENOMIC DNA]</scope>
    <source>
        <strain evidence="11">CCM 8749</strain>
    </source>
</reference>
<dbReference type="Proteomes" id="UP001596250">
    <property type="component" value="Unassembled WGS sequence"/>
</dbReference>
<accession>A0ABW1IQ16</accession>
<feature type="transmembrane region" description="Helical" evidence="8">
    <location>
        <begin position="14"/>
        <end position="38"/>
    </location>
</feature>
<keyword evidence="3" id="KW-1003">Cell membrane</keyword>
<feature type="domain" description="Phosphotransferase system EIIC" evidence="9">
    <location>
        <begin position="21"/>
        <end position="334"/>
    </location>
</feature>
<evidence type="ECO:0000256" key="6">
    <source>
        <dbReference type="ARBA" id="ARBA00022989"/>
    </source>
</evidence>
<sequence length="338" mass="35247">MRAYLKKKGIDFRLHTYGITALTYMAYGLFSSLIIGLIMKTLGEQLHIDFLVSAGQAASSYYGAAIGAAVSYGLKAPPLVLFSAVISGAVGVEVGGGPAGAFAAALIGTEIGKLVSGSTKLDILVTPFVSILAGWTSAQFIGKLIADGMLLLGDAVNWSVDQQPFIMGILVATIMGLALTAPISSAAIAIMLGLDGAAAGAATVGCSAQMIGFAVSSYRENGISGLLSQGIGTSMLQVPNIIKKPLILIPPTAAGILLAPFATLVFHMENVKEGAGMGTSGFVGQIFTLTTMGFRLEVWMYIAILHIIGPAMISLAISEYFRRKQWIKYGDMKLELKA</sequence>
<keyword evidence="4" id="KW-0762">Sugar transport</keyword>
<feature type="transmembrane region" description="Helical" evidence="8">
    <location>
        <begin position="246"/>
        <end position="268"/>
    </location>
</feature>
<evidence type="ECO:0000256" key="8">
    <source>
        <dbReference type="SAM" id="Phobius"/>
    </source>
</evidence>
<feature type="transmembrane region" description="Helical" evidence="8">
    <location>
        <begin position="298"/>
        <end position="318"/>
    </location>
</feature>
<feature type="transmembrane region" description="Helical" evidence="8">
    <location>
        <begin position="80"/>
        <end position="109"/>
    </location>
</feature>
<dbReference type="InterPro" id="IPR003352">
    <property type="entry name" value="PTS_EIIC"/>
</dbReference>
<keyword evidence="7 8" id="KW-0472">Membrane</keyword>
<feature type="transmembrane region" description="Helical" evidence="8">
    <location>
        <begin position="165"/>
        <end position="192"/>
    </location>
</feature>
<evidence type="ECO:0000256" key="2">
    <source>
        <dbReference type="ARBA" id="ARBA00022448"/>
    </source>
</evidence>